<dbReference type="SUPFAM" id="SSF53807">
    <property type="entry name" value="Helical backbone' metal receptor"/>
    <property type="match status" value="1"/>
</dbReference>
<comment type="caution">
    <text evidence="6">The sequence shown here is derived from an EMBL/GenBank/DDBJ whole genome shotgun (WGS) entry which is preliminary data.</text>
</comment>
<dbReference type="Pfam" id="PF01497">
    <property type="entry name" value="Peripla_BP_2"/>
    <property type="match status" value="1"/>
</dbReference>
<dbReference type="PROSITE" id="PS51257">
    <property type="entry name" value="PROKAR_LIPOPROTEIN"/>
    <property type="match status" value="1"/>
</dbReference>
<dbReference type="PANTHER" id="PTHR30532:SF1">
    <property type="entry name" value="IRON(3+)-HYDROXAMATE-BINDING PROTEIN FHUD"/>
    <property type="match status" value="1"/>
</dbReference>
<gene>
    <name evidence="6" type="ORF">GCM10009066_16150</name>
</gene>
<keyword evidence="2" id="KW-0813">Transport</keyword>
<evidence type="ECO:0000313" key="7">
    <source>
        <dbReference type="Proteomes" id="UP001500837"/>
    </source>
</evidence>
<sequence>MAERTRTRRDYLVGTGALVGGGLLAGCSGGTGGESTSTTTSAESTTEQTGTSESGDGSYTVSMEPVGDVTFESVPETWLSYTADYADMGVALGQVDGLEAIGVPARFGTHYYEGLPGVSVDKSSLTPLWQDGGTSKELFYSINADVHVVDPNFMRNRVQWNQGDVDEIVENIAPFLGNTIFTQVYDWHDYQYYSLYEAFEKMADLFDQHARYEAFSAYTDEVTATVAERTPDTTPDIALLYPAGIPPDSFYPYLIGEGTASKQWRELGVDDALAAADVTDAQAGGATLDYEALLDIDPDAIAVRIQGNISDQYFQNTVVEHLKQHEVASELSAVQNDRVFYAGLTYQGPIIYLFQLEMAAKGLYPDAFDADEELFDRQRVANIVNGEFDA</sequence>
<keyword evidence="7" id="KW-1185">Reference proteome</keyword>
<organism evidence="6 7">
    <name type="scientific">Halarchaeum salinum</name>
    <dbReference type="NCBI Taxonomy" id="489912"/>
    <lineage>
        <taxon>Archaea</taxon>
        <taxon>Methanobacteriati</taxon>
        <taxon>Methanobacteriota</taxon>
        <taxon>Stenosarchaea group</taxon>
        <taxon>Halobacteria</taxon>
        <taxon>Halobacteriales</taxon>
        <taxon>Halobacteriaceae</taxon>
    </lineage>
</organism>
<dbReference type="EMBL" id="BAAABL010000044">
    <property type="protein sequence ID" value="GAA0302839.1"/>
    <property type="molecule type" value="Genomic_DNA"/>
</dbReference>
<dbReference type="InterPro" id="IPR051313">
    <property type="entry name" value="Bact_iron-sidero_bind"/>
</dbReference>
<reference evidence="6 7" key="1">
    <citation type="journal article" date="2019" name="Int. J. Syst. Evol. Microbiol.">
        <title>The Global Catalogue of Microorganisms (GCM) 10K type strain sequencing project: providing services to taxonomists for standard genome sequencing and annotation.</title>
        <authorList>
            <consortium name="The Broad Institute Genomics Platform"/>
            <consortium name="The Broad Institute Genome Sequencing Center for Infectious Disease"/>
            <person name="Wu L."/>
            <person name="Ma J."/>
        </authorList>
    </citation>
    <scope>NUCLEOTIDE SEQUENCE [LARGE SCALE GENOMIC DNA]</scope>
    <source>
        <strain evidence="6 7">JCM 16330</strain>
    </source>
</reference>
<evidence type="ECO:0000256" key="2">
    <source>
        <dbReference type="ARBA" id="ARBA00022448"/>
    </source>
</evidence>
<dbReference type="AlphaFoldDB" id="A0AAV3S8G9"/>
<keyword evidence="3" id="KW-0732">Signal</keyword>
<dbReference type="Gene3D" id="3.40.50.1980">
    <property type="entry name" value="Nitrogenase molybdenum iron protein domain"/>
    <property type="match status" value="2"/>
</dbReference>
<feature type="compositionally biased region" description="Low complexity" evidence="4">
    <location>
        <begin position="34"/>
        <end position="58"/>
    </location>
</feature>
<dbReference type="PANTHER" id="PTHR30532">
    <property type="entry name" value="IRON III DICITRATE-BINDING PERIPLASMIC PROTEIN"/>
    <property type="match status" value="1"/>
</dbReference>
<comment type="subcellular location">
    <subcellularLocation>
        <location evidence="1">Cell envelope</location>
    </subcellularLocation>
</comment>
<feature type="region of interest" description="Disordered" evidence="4">
    <location>
        <begin position="29"/>
        <end position="60"/>
    </location>
</feature>
<dbReference type="InterPro" id="IPR002491">
    <property type="entry name" value="ABC_transptr_periplasmic_BD"/>
</dbReference>
<feature type="domain" description="Fe/B12 periplasmic-binding" evidence="5">
    <location>
        <begin position="167"/>
        <end position="342"/>
    </location>
</feature>
<dbReference type="Proteomes" id="UP001500837">
    <property type="component" value="Unassembled WGS sequence"/>
</dbReference>
<evidence type="ECO:0000313" key="6">
    <source>
        <dbReference type="EMBL" id="GAA0302839.1"/>
    </source>
</evidence>
<evidence type="ECO:0000256" key="3">
    <source>
        <dbReference type="ARBA" id="ARBA00022729"/>
    </source>
</evidence>
<name>A0AAV3S8G9_9EURY</name>
<proteinExistence type="predicted"/>
<protein>
    <submittedName>
        <fullName evidence="6">ABC transporter substrate-binding protein</fullName>
    </submittedName>
</protein>
<evidence type="ECO:0000256" key="1">
    <source>
        <dbReference type="ARBA" id="ARBA00004196"/>
    </source>
</evidence>
<dbReference type="RefSeq" id="WP_211311982.1">
    <property type="nucleotide sequence ID" value="NZ_BAAABL010000044.1"/>
</dbReference>
<evidence type="ECO:0000256" key="4">
    <source>
        <dbReference type="SAM" id="MobiDB-lite"/>
    </source>
</evidence>
<evidence type="ECO:0000259" key="5">
    <source>
        <dbReference type="Pfam" id="PF01497"/>
    </source>
</evidence>
<accession>A0AAV3S8G9</accession>